<dbReference type="GeneID" id="114076467"/>
<dbReference type="RefSeq" id="XP_027771349.1">
    <property type="nucleotide sequence ID" value="XM_027915548.1"/>
</dbReference>
<evidence type="ECO:0000259" key="1">
    <source>
        <dbReference type="PROSITE" id="PS50181"/>
    </source>
</evidence>
<dbReference type="Pfam" id="PF00646">
    <property type="entry name" value="F-box"/>
    <property type="match status" value="1"/>
</dbReference>
<dbReference type="InterPro" id="IPR013187">
    <property type="entry name" value="F-box-assoc_dom_typ3"/>
</dbReference>
<evidence type="ECO:0000313" key="3">
    <source>
        <dbReference type="RefSeq" id="XP_027771349.1"/>
    </source>
</evidence>
<dbReference type="InterPro" id="IPR001810">
    <property type="entry name" value="F-box_dom"/>
</dbReference>
<feature type="domain" description="F-box" evidence="1">
    <location>
        <begin position="1"/>
        <end position="50"/>
    </location>
</feature>
<dbReference type="SUPFAM" id="SSF81383">
    <property type="entry name" value="F-box domain"/>
    <property type="match status" value="1"/>
</dbReference>
<dbReference type="InterPro" id="IPR036047">
    <property type="entry name" value="F-box-like_dom_sf"/>
</dbReference>
<dbReference type="Pfam" id="PF08268">
    <property type="entry name" value="FBA_3"/>
    <property type="match status" value="1"/>
</dbReference>
<dbReference type="SMART" id="SM00256">
    <property type="entry name" value="FBOX"/>
    <property type="match status" value="1"/>
</dbReference>
<organism evidence="2 3">
    <name type="scientific">Solanum pennellii</name>
    <name type="common">Tomato</name>
    <name type="synonym">Lycopersicon pennellii</name>
    <dbReference type="NCBI Taxonomy" id="28526"/>
    <lineage>
        <taxon>Eukaryota</taxon>
        <taxon>Viridiplantae</taxon>
        <taxon>Streptophyta</taxon>
        <taxon>Embryophyta</taxon>
        <taxon>Tracheophyta</taxon>
        <taxon>Spermatophyta</taxon>
        <taxon>Magnoliopsida</taxon>
        <taxon>eudicotyledons</taxon>
        <taxon>Gunneridae</taxon>
        <taxon>Pentapetalae</taxon>
        <taxon>asterids</taxon>
        <taxon>lamiids</taxon>
        <taxon>Solanales</taxon>
        <taxon>Solanaceae</taxon>
        <taxon>Solanoideae</taxon>
        <taxon>Solaneae</taxon>
        <taxon>Solanum</taxon>
        <taxon>Solanum subgen. Lycopersicon</taxon>
    </lineage>
</organism>
<dbReference type="PANTHER" id="PTHR31111">
    <property type="entry name" value="BNAA05G37150D PROTEIN-RELATED"/>
    <property type="match status" value="1"/>
</dbReference>
<reference evidence="2" key="1">
    <citation type="journal article" date="2014" name="Nat. Genet.">
        <title>The genome of the stress-tolerant wild tomato species Solanum pennellii.</title>
        <authorList>
            <person name="Bolger A."/>
            <person name="Scossa F."/>
            <person name="Bolger M.E."/>
            <person name="Lanz C."/>
            <person name="Maumus F."/>
            <person name="Tohge T."/>
            <person name="Quesneville H."/>
            <person name="Alseekh S."/>
            <person name="Sorensen I."/>
            <person name="Lichtenstein G."/>
            <person name="Fich E.A."/>
            <person name="Conte M."/>
            <person name="Keller H."/>
            <person name="Schneeberger K."/>
            <person name="Schwacke R."/>
            <person name="Ofner I."/>
            <person name="Vrebalov J."/>
            <person name="Xu Y."/>
            <person name="Osorio S."/>
            <person name="Aflitos S.A."/>
            <person name="Schijlen E."/>
            <person name="Jimenez-Gomez J.M."/>
            <person name="Ryngajllo M."/>
            <person name="Kimura S."/>
            <person name="Kumar R."/>
            <person name="Koenig D."/>
            <person name="Headland L.R."/>
            <person name="Maloof J.N."/>
            <person name="Sinha N."/>
            <person name="van Ham R.C."/>
            <person name="Lankhorst R.K."/>
            <person name="Mao L."/>
            <person name="Vogel A."/>
            <person name="Arsova B."/>
            <person name="Panstruga R."/>
            <person name="Fei Z."/>
            <person name="Rose J.K."/>
            <person name="Zamir D."/>
            <person name="Carrari F."/>
            <person name="Giovannoni J.J."/>
            <person name="Weigel D."/>
            <person name="Usadel B."/>
            <person name="Fernie A.R."/>
        </authorList>
    </citation>
    <scope>NUCLEOTIDE SEQUENCE [LARGE SCALE GENOMIC DNA]</scope>
    <source>
        <strain evidence="2">cv. LA0716</strain>
    </source>
</reference>
<reference evidence="3" key="2">
    <citation type="submission" date="2025-08" db="UniProtKB">
        <authorList>
            <consortium name="RefSeq"/>
        </authorList>
    </citation>
    <scope>IDENTIFICATION</scope>
</reference>
<dbReference type="Proteomes" id="UP000694930">
    <property type="component" value="Chromosome 1"/>
</dbReference>
<proteinExistence type="predicted"/>
<keyword evidence="2" id="KW-1185">Reference proteome</keyword>
<evidence type="ECO:0000313" key="2">
    <source>
        <dbReference type="Proteomes" id="UP000694930"/>
    </source>
</evidence>
<gene>
    <name evidence="3" type="primary">LOC114076467</name>
</gene>
<accession>A0ABM1V6I1</accession>
<name>A0ABM1V6I1_SOLPN</name>
<protein>
    <submittedName>
        <fullName evidence="3">F-box protein At1g52490</fullName>
    </submittedName>
</protein>
<dbReference type="PANTHER" id="PTHR31111:SF41">
    <property type="entry name" value="F-BOX ASSOCIATED DOMAIN-CONTAINING PROTEIN"/>
    <property type="match status" value="1"/>
</dbReference>
<dbReference type="Gene3D" id="1.20.1280.50">
    <property type="match status" value="1"/>
</dbReference>
<dbReference type="InterPro" id="IPR017451">
    <property type="entry name" value="F-box-assoc_interact_dom"/>
</dbReference>
<dbReference type="PROSITE" id="PS50181">
    <property type="entry name" value="FBOX"/>
    <property type="match status" value="1"/>
</dbReference>
<dbReference type="NCBIfam" id="TIGR01640">
    <property type="entry name" value="F_box_assoc_1"/>
    <property type="match status" value="1"/>
</dbReference>
<sequence>MNRSIPRDIVVEILSWLPAKSLMRFKCVNKFFNFIIFESDFTNIHKYRSLIRPDGTKFFLHGSDFYCTSQNSASILQIESFCELPFHIHIDTLLNCVNGLFLLWQPLSVQPATILNPSTREVRYLPNLIEGFSWCHYSLGFEPEENKYKVLSTIIYDQNGCIKNMVFTLGIDESWRETKHIPPLILCKPGICINGVIYRFVFHRGLAIVAFDVKTENSKLIAFRGVSHGWSYELIEVKGKLAVVEYEICSYEKIHLFVFEQTRKGEEWKSYAIQFPSTWKYIQQEIILDVRLSCTSCDGKILFITNLKSGTLCLCYDVTRQSWRKLEIKGLRKNHRIIGICSYVERLVM</sequence>